<feature type="signal peptide" evidence="4">
    <location>
        <begin position="1"/>
        <end position="16"/>
    </location>
</feature>
<dbReference type="InterPro" id="IPR005318">
    <property type="entry name" value="OM_porin_bac"/>
</dbReference>
<evidence type="ECO:0000313" key="5">
    <source>
        <dbReference type="EMBL" id="QOQ87575.1"/>
    </source>
</evidence>
<gene>
    <name evidence="5" type="ORF">IMC76_01835</name>
</gene>
<evidence type="ECO:0000256" key="2">
    <source>
        <dbReference type="ARBA" id="ARBA00022448"/>
    </source>
</evidence>
<dbReference type="EMBL" id="CP063078">
    <property type="protein sequence ID" value="QOQ87575.1"/>
    <property type="molecule type" value="Genomic_DNA"/>
</dbReference>
<evidence type="ECO:0000256" key="1">
    <source>
        <dbReference type="ARBA" id="ARBA00009075"/>
    </source>
</evidence>
<evidence type="ECO:0000256" key="4">
    <source>
        <dbReference type="SAM" id="SignalP"/>
    </source>
</evidence>
<dbReference type="Proteomes" id="UP000594749">
    <property type="component" value="Chromosome"/>
</dbReference>
<protein>
    <submittedName>
        <fullName evidence="5">Outer membrane porin, OprD family</fullName>
    </submittedName>
</protein>
<accession>A0A7M1LJ86</accession>
<dbReference type="GO" id="GO:0016020">
    <property type="term" value="C:membrane"/>
    <property type="evidence" value="ECO:0007669"/>
    <property type="project" value="InterPro"/>
</dbReference>
<keyword evidence="6" id="KW-1185">Reference proteome</keyword>
<reference evidence="5 6" key="1">
    <citation type="submission" date="2020-10" db="EMBL/GenBank/DDBJ databases">
        <title>Campylobacter and Helicobacter PacBio genomes.</title>
        <authorList>
            <person name="Lane C."/>
        </authorList>
    </citation>
    <scope>NUCLEOTIDE SEQUENCE [LARGE SCALE GENOMIC DNA]</scope>
    <source>
        <strain evidence="5 6">2016D-0077</strain>
    </source>
</reference>
<dbReference type="InterPro" id="IPR023614">
    <property type="entry name" value="Porin_dom_sf"/>
</dbReference>
<sequence length="441" mass="48860">MRKFSLILALMLSANAADNLADAFTNGKFSGEIKAWYWDKSDDSSPYKNENITNFAIELGYKTDKFYGFYLGTTGQIAFAPIGNEDSKAMYHREQNTKGFVPSELYLGYNFSKTDIKIGNQYINTPLVGVNGSRIFKESFSGVTINSKYFNTTTLYAGYADRFSGRTSATMNEEMGSEPKFKRRITIGGATDFSHKFSGLIWAGLENKSIQNLTLSVQYAFLNGVELEIPRVPTKHGDINMYYTEASYAIPLKDAKLKFDLNFRGSKTSGAIKDLNYDGWMLGAMAGVYDLNGFDIYAAATTVSSNDSVIMGAGLGSNSYTSLPIRGPFMYTALAGMDSYKFGLAYNFSNLGAKGLKAIAQYSFTNHDPVNKRAGTLAPNLKREFDGYSLALNYNLPFLKGLSASLIYVSLEEERTNMISGSKTDIDTDELWLKFGYKFSI</sequence>
<keyword evidence="3 4" id="KW-0732">Signal</keyword>
<dbReference type="PANTHER" id="PTHR34596:SF2">
    <property type="entry name" value="CHITOPORIN"/>
    <property type="match status" value="1"/>
</dbReference>
<comment type="similarity">
    <text evidence="1">Belongs to the outer membrane porin (Opr) (TC 1.B.25) family.</text>
</comment>
<proteinExistence type="inferred from homology"/>
<feature type="chain" id="PRO_5029757041" evidence="4">
    <location>
        <begin position="17"/>
        <end position="441"/>
    </location>
</feature>
<name>A0A7M1LJ86_9BACT</name>
<keyword evidence="2" id="KW-0813">Transport</keyword>
<evidence type="ECO:0000313" key="6">
    <source>
        <dbReference type="Proteomes" id="UP000594749"/>
    </source>
</evidence>
<dbReference type="Gene3D" id="2.40.160.10">
    <property type="entry name" value="Porin"/>
    <property type="match status" value="1"/>
</dbReference>
<dbReference type="SUPFAM" id="SSF56935">
    <property type="entry name" value="Porins"/>
    <property type="match status" value="1"/>
</dbReference>
<evidence type="ECO:0000256" key="3">
    <source>
        <dbReference type="ARBA" id="ARBA00022729"/>
    </source>
</evidence>
<dbReference type="AlphaFoldDB" id="A0A7M1LJ86"/>
<organism evidence="5 6">
    <name type="scientific">Campylobacter corcagiensis</name>
    <dbReference type="NCBI Taxonomy" id="1448857"/>
    <lineage>
        <taxon>Bacteria</taxon>
        <taxon>Pseudomonadati</taxon>
        <taxon>Campylobacterota</taxon>
        <taxon>Epsilonproteobacteria</taxon>
        <taxon>Campylobacterales</taxon>
        <taxon>Campylobacteraceae</taxon>
        <taxon>Campylobacter</taxon>
    </lineage>
</organism>
<dbReference type="Pfam" id="PF03573">
    <property type="entry name" value="OprD"/>
    <property type="match status" value="1"/>
</dbReference>
<dbReference type="GO" id="GO:0015288">
    <property type="term" value="F:porin activity"/>
    <property type="evidence" value="ECO:0007669"/>
    <property type="project" value="TreeGrafter"/>
</dbReference>
<dbReference type="PANTHER" id="PTHR34596">
    <property type="entry name" value="CHITOPORIN"/>
    <property type="match status" value="1"/>
</dbReference>
<dbReference type="OrthoDB" id="5338521at2"/>
<dbReference type="RefSeq" id="WP_025803142.1">
    <property type="nucleotide sequence ID" value="NZ_CP053842.1"/>
</dbReference>